<dbReference type="STRING" id="1141098.A0A1Y2D8N2"/>
<reference evidence="2 3" key="1">
    <citation type="submission" date="2016-07" db="EMBL/GenBank/DDBJ databases">
        <title>Pervasive Adenine N6-methylation of Active Genes in Fungi.</title>
        <authorList>
            <consortium name="DOE Joint Genome Institute"/>
            <person name="Mondo S.J."/>
            <person name="Dannebaum R.O."/>
            <person name="Kuo R.C."/>
            <person name="Labutti K."/>
            <person name="Haridas S."/>
            <person name="Kuo A."/>
            <person name="Salamov A."/>
            <person name="Ahrendt S.R."/>
            <person name="Lipzen A."/>
            <person name="Sullivan W."/>
            <person name="Andreopoulos W.B."/>
            <person name="Clum A."/>
            <person name="Lindquist E."/>
            <person name="Daum C."/>
            <person name="Ramamoorthy G.K."/>
            <person name="Gryganskyi A."/>
            <person name="Culley D."/>
            <person name="Magnuson J.K."/>
            <person name="James T.Y."/>
            <person name="O'Malley M.A."/>
            <person name="Stajich J.E."/>
            <person name="Spatafora J.W."/>
            <person name="Visel A."/>
            <person name="Grigoriev I.V."/>
        </authorList>
    </citation>
    <scope>NUCLEOTIDE SEQUENCE [LARGE SCALE GENOMIC DNA]</scope>
    <source>
        <strain evidence="2 3">CBS 129021</strain>
    </source>
</reference>
<proteinExistence type="predicted"/>
<sequence length="158" mass="17746">MKYCVRCKEYWFDMDLNANEVCKRCRYKDYKRGLDEPLFFSVDNQLDFGPMAAQLPDLTPVEESLIARVHVHVNVMLVRGQQYKYSGHVVHFLREVGLVHHQLPLLPSQLIRSSCGLRTPPHTPSLAASLSGSSVFVGRLSPYGLTTFGAIIPAIAIS</sequence>
<evidence type="ECO:0000313" key="2">
    <source>
        <dbReference type="EMBL" id="ORY54985.1"/>
    </source>
</evidence>
<evidence type="ECO:0000313" key="3">
    <source>
        <dbReference type="Proteomes" id="UP000193689"/>
    </source>
</evidence>
<dbReference type="EMBL" id="MCFJ01000030">
    <property type="protein sequence ID" value="ORY54985.1"/>
    <property type="molecule type" value="Genomic_DNA"/>
</dbReference>
<protein>
    <recommendedName>
        <fullName evidence="1">DUF6570 domain-containing protein</fullName>
    </recommendedName>
</protein>
<comment type="caution">
    <text evidence="2">The sequence shown here is derived from an EMBL/GenBank/DDBJ whole genome shotgun (WGS) entry which is preliminary data.</text>
</comment>
<dbReference type="OrthoDB" id="432234at2759"/>
<gene>
    <name evidence="2" type="ORF">BCR38DRAFT_453089</name>
</gene>
<accession>A0A1Y2D8N2</accession>
<dbReference type="Pfam" id="PF20209">
    <property type="entry name" value="DUF6570"/>
    <property type="match status" value="1"/>
</dbReference>
<keyword evidence="3" id="KW-1185">Reference proteome</keyword>
<dbReference type="Proteomes" id="UP000193689">
    <property type="component" value="Unassembled WGS sequence"/>
</dbReference>
<dbReference type="GeneID" id="63777778"/>
<dbReference type="InterPro" id="IPR046700">
    <property type="entry name" value="DUF6570"/>
</dbReference>
<name>A0A1Y2D8N2_9PEZI</name>
<organism evidence="2 3">
    <name type="scientific">Pseudomassariella vexata</name>
    <dbReference type="NCBI Taxonomy" id="1141098"/>
    <lineage>
        <taxon>Eukaryota</taxon>
        <taxon>Fungi</taxon>
        <taxon>Dikarya</taxon>
        <taxon>Ascomycota</taxon>
        <taxon>Pezizomycotina</taxon>
        <taxon>Sordariomycetes</taxon>
        <taxon>Xylariomycetidae</taxon>
        <taxon>Amphisphaeriales</taxon>
        <taxon>Pseudomassariaceae</taxon>
        <taxon>Pseudomassariella</taxon>
    </lineage>
</organism>
<evidence type="ECO:0000259" key="1">
    <source>
        <dbReference type="Pfam" id="PF20209"/>
    </source>
</evidence>
<dbReference type="InParanoid" id="A0A1Y2D8N2"/>
<dbReference type="AlphaFoldDB" id="A0A1Y2D8N2"/>
<dbReference type="RefSeq" id="XP_040709432.1">
    <property type="nucleotide sequence ID" value="XM_040861566.1"/>
</dbReference>
<feature type="domain" description="DUF6570" evidence="1">
    <location>
        <begin position="37"/>
        <end position="110"/>
    </location>
</feature>